<protein>
    <submittedName>
        <fullName evidence="2">Uncharacterized protein</fullName>
    </submittedName>
</protein>
<feature type="region of interest" description="Disordered" evidence="1">
    <location>
        <begin position="1"/>
        <end position="31"/>
    </location>
</feature>
<reference evidence="2" key="1">
    <citation type="submission" date="2021-03" db="EMBL/GenBank/DDBJ databases">
        <title>Revisited historic fungal species revealed as producer of novel bioactive compounds through whole genome sequencing and comparative genomics.</title>
        <authorList>
            <person name="Vignolle G.A."/>
            <person name="Hochenegger N."/>
            <person name="Mach R.L."/>
            <person name="Mach-Aigner A.R."/>
            <person name="Javad Rahimi M."/>
            <person name="Salim K.A."/>
            <person name="Chan C.M."/>
            <person name="Lim L.B.L."/>
            <person name="Cai F."/>
            <person name="Druzhinina I.S."/>
            <person name="U'Ren J.M."/>
            <person name="Derntl C."/>
        </authorList>
    </citation>
    <scope>NUCLEOTIDE SEQUENCE</scope>
    <source>
        <strain evidence="2">TUCIM 5799</strain>
    </source>
</reference>
<feature type="compositionally biased region" description="Acidic residues" evidence="1">
    <location>
        <begin position="142"/>
        <end position="171"/>
    </location>
</feature>
<proteinExistence type="predicted"/>
<evidence type="ECO:0000256" key="1">
    <source>
        <dbReference type="SAM" id="MobiDB-lite"/>
    </source>
</evidence>
<dbReference type="Proteomes" id="UP000829685">
    <property type="component" value="Unassembled WGS sequence"/>
</dbReference>
<evidence type="ECO:0000313" key="3">
    <source>
        <dbReference type="Proteomes" id="UP000829685"/>
    </source>
</evidence>
<evidence type="ECO:0000313" key="2">
    <source>
        <dbReference type="EMBL" id="KAI1867672.1"/>
    </source>
</evidence>
<comment type="caution">
    <text evidence="2">The sequence shown here is derived from an EMBL/GenBank/DDBJ whole genome shotgun (WGS) entry which is preliminary data.</text>
</comment>
<organism evidence="2 3">
    <name type="scientific">Neoarthrinium moseri</name>
    <dbReference type="NCBI Taxonomy" id="1658444"/>
    <lineage>
        <taxon>Eukaryota</taxon>
        <taxon>Fungi</taxon>
        <taxon>Dikarya</taxon>
        <taxon>Ascomycota</taxon>
        <taxon>Pezizomycotina</taxon>
        <taxon>Sordariomycetes</taxon>
        <taxon>Xylariomycetidae</taxon>
        <taxon>Amphisphaeriales</taxon>
        <taxon>Apiosporaceae</taxon>
        <taxon>Neoarthrinium</taxon>
    </lineage>
</organism>
<accession>A0A9P9WK93</accession>
<feature type="region of interest" description="Disordered" evidence="1">
    <location>
        <begin position="72"/>
        <end position="180"/>
    </location>
</feature>
<feature type="compositionally biased region" description="Basic and acidic residues" evidence="1">
    <location>
        <begin position="1"/>
        <end position="10"/>
    </location>
</feature>
<sequence>MRPSRDRKYQAETGRISGGHNASEDTRSDNRIVRDGAFDSYHDFMRSHGLRTGATGVPNDYEEAKQIVQGYREVDAHARRSSIGNGQQGNAERNSTSDSDRSCLDSDTEPEPSDSEEEYVDQDARGGRDMRYDEESMGSDRQDEDGVDDDDEPCKDSEWDDDDDIEDDYYEDGFNNGDDY</sequence>
<keyword evidence="3" id="KW-1185">Reference proteome</keyword>
<feature type="compositionally biased region" description="Basic and acidic residues" evidence="1">
    <location>
        <begin position="22"/>
        <end position="31"/>
    </location>
</feature>
<feature type="compositionally biased region" description="Polar residues" evidence="1">
    <location>
        <begin position="82"/>
        <end position="97"/>
    </location>
</feature>
<dbReference type="EMBL" id="JAFIMR010000018">
    <property type="protein sequence ID" value="KAI1867672.1"/>
    <property type="molecule type" value="Genomic_DNA"/>
</dbReference>
<gene>
    <name evidence="2" type="ORF">JX265_007474</name>
</gene>
<dbReference type="AlphaFoldDB" id="A0A9P9WK93"/>
<feature type="compositionally biased region" description="Basic and acidic residues" evidence="1">
    <location>
        <begin position="122"/>
        <end position="141"/>
    </location>
</feature>
<feature type="compositionally biased region" description="Acidic residues" evidence="1">
    <location>
        <begin position="106"/>
        <end position="121"/>
    </location>
</feature>
<name>A0A9P9WK93_9PEZI</name>